<name>A0A8J8T5H3_HALGN</name>
<accession>A0A8J8T5H3</accession>
<organism evidence="1 2">
    <name type="scientific">Halteria grandinella</name>
    <dbReference type="NCBI Taxonomy" id="5974"/>
    <lineage>
        <taxon>Eukaryota</taxon>
        <taxon>Sar</taxon>
        <taxon>Alveolata</taxon>
        <taxon>Ciliophora</taxon>
        <taxon>Intramacronucleata</taxon>
        <taxon>Spirotrichea</taxon>
        <taxon>Stichotrichia</taxon>
        <taxon>Sporadotrichida</taxon>
        <taxon>Halteriidae</taxon>
        <taxon>Halteria</taxon>
    </lineage>
</organism>
<proteinExistence type="predicted"/>
<dbReference type="Proteomes" id="UP000785679">
    <property type="component" value="Unassembled WGS sequence"/>
</dbReference>
<reference evidence="1" key="1">
    <citation type="submission" date="2019-06" db="EMBL/GenBank/DDBJ databases">
        <authorList>
            <person name="Zheng W."/>
        </authorList>
    </citation>
    <scope>NUCLEOTIDE SEQUENCE</scope>
    <source>
        <strain evidence="1">QDHG01</strain>
    </source>
</reference>
<dbReference type="EMBL" id="RRYP01005156">
    <property type="protein sequence ID" value="TNV82281.1"/>
    <property type="molecule type" value="Genomic_DNA"/>
</dbReference>
<evidence type="ECO:0000313" key="2">
    <source>
        <dbReference type="Proteomes" id="UP000785679"/>
    </source>
</evidence>
<evidence type="ECO:0000313" key="1">
    <source>
        <dbReference type="EMBL" id="TNV82281.1"/>
    </source>
</evidence>
<dbReference type="AlphaFoldDB" id="A0A8J8T5H3"/>
<keyword evidence="2" id="KW-1185">Reference proteome</keyword>
<comment type="caution">
    <text evidence="1">The sequence shown here is derived from an EMBL/GenBank/DDBJ whole genome shotgun (WGS) entry which is preliminary data.</text>
</comment>
<gene>
    <name evidence="1" type="ORF">FGO68_gene12643</name>
</gene>
<protein>
    <submittedName>
        <fullName evidence="1">Uncharacterized protein</fullName>
    </submittedName>
</protein>
<sequence>MFTVSSCPPTVFLLNFSTDCLLRACLDSEGVRNLSGSIQSGSQASPSLIFCGGLQSIMVASMKYLRRFCSIKTMLIVDMPYRSRQIFQKIDKASFFVMYLA</sequence>